<keyword evidence="2" id="KW-0433">Leucine-rich repeat</keyword>
<keyword evidence="3 8" id="KW-0812">Transmembrane</keyword>
<name>A0A498J4C8_MALDO</name>
<comment type="subcellular location">
    <subcellularLocation>
        <location evidence="1">Membrane</location>
        <topology evidence="1">Single-pass membrane protein</topology>
    </subcellularLocation>
</comment>
<dbReference type="PROSITE" id="PS50011">
    <property type="entry name" value="PROTEIN_KINASE_DOM"/>
    <property type="match status" value="1"/>
</dbReference>
<keyword evidence="5" id="KW-0677">Repeat</keyword>
<dbReference type="EMBL" id="RDQH01000335">
    <property type="protein sequence ID" value="RXH88712.1"/>
    <property type="molecule type" value="Genomic_DNA"/>
</dbReference>
<evidence type="ECO:0000256" key="6">
    <source>
        <dbReference type="ARBA" id="ARBA00022989"/>
    </source>
</evidence>
<dbReference type="InterPro" id="IPR032675">
    <property type="entry name" value="LRR_dom_sf"/>
</dbReference>
<dbReference type="SUPFAM" id="SSF56112">
    <property type="entry name" value="Protein kinase-like (PK-like)"/>
    <property type="match status" value="1"/>
</dbReference>
<dbReference type="InterPro" id="IPR001611">
    <property type="entry name" value="Leu-rich_rpt"/>
</dbReference>
<evidence type="ECO:0000256" key="7">
    <source>
        <dbReference type="ARBA" id="ARBA00023136"/>
    </source>
</evidence>
<organism evidence="10 11">
    <name type="scientific">Malus domestica</name>
    <name type="common">Apple</name>
    <name type="synonym">Pyrus malus</name>
    <dbReference type="NCBI Taxonomy" id="3750"/>
    <lineage>
        <taxon>Eukaryota</taxon>
        <taxon>Viridiplantae</taxon>
        <taxon>Streptophyta</taxon>
        <taxon>Embryophyta</taxon>
        <taxon>Tracheophyta</taxon>
        <taxon>Spermatophyta</taxon>
        <taxon>Magnoliopsida</taxon>
        <taxon>eudicotyledons</taxon>
        <taxon>Gunneridae</taxon>
        <taxon>Pentapetalae</taxon>
        <taxon>rosids</taxon>
        <taxon>fabids</taxon>
        <taxon>Rosales</taxon>
        <taxon>Rosaceae</taxon>
        <taxon>Amygdaloideae</taxon>
        <taxon>Maleae</taxon>
        <taxon>Malus</taxon>
    </lineage>
</organism>
<keyword evidence="7 8" id="KW-0472">Membrane</keyword>
<dbReference type="PROSITE" id="PS00108">
    <property type="entry name" value="PROTEIN_KINASE_ST"/>
    <property type="match status" value="1"/>
</dbReference>
<dbReference type="Pfam" id="PF00560">
    <property type="entry name" value="LRR_1"/>
    <property type="match status" value="2"/>
</dbReference>
<evidence type="ECO:0000256" key="2">
    <source>
        <dbReference type="ARBA" id="ARBA00022614"/>
    </source>
</evidence>
<dbReference type="GO" id="GO:0005524">
    <property type="term" value="F:ATP binding"/>
    <property type="evidence" value="ECO:0007669"/>
    <property type="project" value="InterPro"/>
</dbReference>
<dbReference type="Pfam" id="PF00069">
    <property type="entry name" value="Pkinase"/>
    <property type="match status" value="1"/>
</dbReference>
<dbReference type="Gene3D" id="3.80.10.10">
    <property type="entry name" value="Ribonuclease Inhibitor"/>
    <property type="match status" value="1"/>
</dbReference>
<reference evidence="10 11" key="1">
    <citation type="submission" date="2018-10" db="EMBL/GenBank/DDBJ databases">
        <title>A high-quality apple genome assembly.</title>
        <authorList>
            <person name="Hu J."/>
        </authorList>
    </citation>
    <scope>NUCLEOTIDE SEQUENCE [LARGE SCALE GENOMIC DNA]</scope>
    <source>
        <strain evidence="11">cv. HFTH1</strain>
        <tissue evidence="10">Young leaf</tissue>
    </source>
</reference>
<evidence type="ECO:0000256" key="1">
    <source>
        <dbReference type="ARBA" id="ARBA00004167"/>
    </source>
</evidence>
<dbReference type="InterPro" id="IPR011009">
    <property type="entry name" value="Kinase-like_dom_sf"/>
</dbReference>
<dbReference type="Pfam" id="PF12819">
    <property type="entry name" value="Malectin_like"/>
    <property type="match status" value="2"/>
</dbReference>
<sequence length="1290" mass="145280">MMSKMKSISMELESPSMLRNQYSVSCVPKTSRTMKQLFLFAAQLGGFALNLLLLVHAQNQSGFISIDCGLREDSRYDESPTGITYISDENFVATGERKLVLAQYKNNYERAYNSLRSFPKGIRNCYKINVTSKTKYLIRAGFFYGNYDGKNEVPEFEIHLGPNLWDTLNWLGNSSESKYTDLIHVPLRNYVHVCLVKTGSGVPFISALEFRPLTDASYKTGKGSISLIDRRDTGLTADLWGYRYPDDIHDRIWSYLDDQGSWTKLNTSSTINSEFEYQLPPVVMGTTATLKSSNDDSLNIFWGPYDDTEVYHVYLHFAEVEKLQPNQSRQLKITTGGELCYGTLAPDYLSTTTIFCTAKSLSGSGVQNNFSIIKTGNSTLPPILNAYEIYKVKEFLISDTNQEDVEAITNIKSTYNIEKNWQGDPCNPQVYSWDGLNCSYHGNDPPRIISLNLSSSGLEGEISPSLSNLTMIQTLDLSNNNLRGSIPEILSQLPTLNVLNLENNNLTGSIPVVLIDRWKDGLLSISSCENPNLSGNVSCNKKKNRKYNFFVPMIIVSVVALSMLLLSAAAIWYWAASKRKRQLGNSTDANVVIQHGSFERKGRQFTYFEIVQITRGFKMVLGKGGFGTVYHGHIDDTQVDLLMRVHHRNLTSLVGYCNDETNIGLIYEYMANGNLREHLSGSRSNILSWGDRLQIAIEAAQGLEYLHYGCSPPIIHRDVKSTNILLNEKFEAKLSDFGISRSFPTEDGTHITTTVAGTPGYYASNRLNKESDVYSFGIVLLEIITSRPVFSRTHERSYISEWFSFVLQKGDIYSLVDPRLEGIFNTNSVWKAVEIANACVSPTAIKRLSMSQIVVDLKECLATELARTNQREETELRNSIAMLHPSVSIDCGLGEYFRYNESPTGINYISDENFVTTGERKLVLPEYKNKYYPSYNSLRSFPEGIRKCYKINVTSKTKYLIGAGFFYGNYDGQNEVPQFEIHLGPNLWDALNWLGNSSEAKYTELIHVPLPNYVHVCLVKTGSGVPFISSIDLSPLTDASYKTVKGSLSLLWRQYNIHQHCLHSEFEYLPPSVVMGTAATPKSSNDSLNIFWEPYDETEVHHVHLHFAEVEKLQPNQSRQFNITTNGELCYGTLAPDYLSTTTIFCTAESLSGPGVENNFSIIKTGNSTLPPILNAYEIYEVKEFLISDTNQDDVEAITNIKSTYNIEKNWQGDPCNPQVYSWDGLNCSYHGNDPPRIISFNNTANELSDSLQGFIKQQLKRINSRNFVTTADIKCLYEIKQSLKIRNGA</sequence>
<evidence type="ECO:0000256" key="5">
    <source>
        <dbReference type="ARBA" id="ARBA00022737"/>
    </source>
</evidence>
<dbReference type="InterPro" id="IPR000719">
    <property type="entry name" value="Prot_kinase_dom"/>
</dbReference>
<dbReference type="GO" id="GO:0016020">
    <property type="term" value="C:membrane"/>
    <property type="evidence" value="ECO:0007669"/>
    <property type="project" value="UniProtKB-SubCell"/>
</dbReference>
<dbReference type="SUPFAM" id="SSF52058">
    <property type="entry name" value="L domain-like"/>
    <property type="match status" value="1"/>
</dbReference>
<keyword evidence="11" id="KW-1185">Reference proteome</keyword>
<gene>
    <name evidence="10" type="ORF">DVH24_000311</name>
</gene>
<proteinExistence type="predicted"/>
<keyword evidence="4" id="KW-0732">Signal</keyword>
<feature type="transmembrane region" description="Helical" evidence="8">
    <location>
        <begin position="549"/>
        <end position="575"/>
    </location>
</feature>
<dbReference type="FunFam" id="3.80.10.10:FF:000129">
    <property type="entry name" value="Leucine-rich repeat receptor-like kinase"/>
    <property type="match status" value="1"/>
</dbReference>
<feature type="domain" description="Protein kinase" evidence="9">
    <location>
        <begin position="615"/>
        <end position="861"/>
    </location>
</feature>
<dbReference type="InterPro" id="IPR008271">
    <property type="entry name" value="Ser/Thr_kinase_AS"/>
</dbReference>
<comment type="caution">
    <text evidence="10">The sequence shown here is derived from an EMBL/GenBank/DDBJ whole genome shotgun (WGS) entry which is preliminary data.</text>
</comment>
<dbReference type="PANTHER" id="PTHR45631">
    <property type="entry name" value="OS07G0107800 PROTEIN-RELATED"/>
    <property type="match status" value="1"/>
</dbReference>
<evidence type="ECO:0000313" key="11">
    <source>
        <dbReference type="Proteomes" id="UP000290289"/>
    </source>
</evidence>
<evidence type="ECO:0000313" key="10">
    <source>
        <dbReference type="EMBL" id="RXH88712.1"/>
    </source>
</evidence>
<dbReference type="PANTHER" id="PTHR45631:SF202">
    <property type="entry name" value="SENESCENCE-INDUCED RECEPTOR-LIKE SERINE_THREONINE-PROTEIN KINASE"/>
    <property type="match status" value="1"/>
</dbReference>
<dbReference type="GO" id="GO:0004672">
    <property type="term" value="F:protein kinase activity"/>
    <property type="evidence" value="ECO:0007669"/>
    <property type="project" value="InterPro"/>
</dbReference>
<evidence type="ECO:0000256" key="4">
    <source>
        <dbReference type="ARBA" id="ARBA00022729"/>
    </source>
</evidence>
<protein>
    <recommendedName>
        <fullName evidence="9">Protein kinase domain-containing protein</fullName>
    </recommendedName>
</protein>
<keyword evidence="6 8" id="KW-1133">Transmembrane helix</keyword>
<evidence type="ECO:0000256" key="3">
    <source>
        <dbReference type="ARBA" id="ARBA00022692"/>
    </source>
</evidence>
<dbReference type="Gene3D" id="1.10.510.10">
    <property type="entry name" value="Transferase(Phosphotransferase) domain 1"/>
    <property type="match status" value="1"/>
</dbReference>
<accession>A0A498J4C8</accession>
<dbReference type="Proteomes" id="UP000290289">
    <property type="component" value="Chromosome 9"/>
</dbReference>
<dbReference type="InterPro" id="IPR024788">
    <property type="entry name" value="Malectin-like_Carb-bd_dom"/>
</dbReference>
<evidence type="ECO:0000259" key="9">
    <source>
        <dbReference type="PROSITE" id="PS50011"/>
    </source>
</evidence>
<dbReference type="SMART" id="SM00220">
    <property type="entry name" value="S_TKc"/>
    <property type="match status" value="1"/>
</dbReference>
<evidence type="ECO:0000256" key="8">
    <source>
        <dbReference type="SAM" id="Phobius"/>
    </source>
</evidence>
<dbReference type="Gene3D" id="3.30.200.20">
    <property type="entry name" value="Phosphorylase Kinase, domain 1"/>
    <property type="match status" value="2"/>
</dbReference>